<proteinExistence type="predicted"/>
<protein>
    <recommendedName>
        <fullName evidence="3">NfeD-like C-terminal domain-containing protein</fullName>
    </recommendedName>
</protein>
<keyword evidence="1" id="KW-0812">Transmembrane</keyword>
<organism evidence="2">
    <name type="scientific">marine metagenome</name>
    <dbReference type="NCBI Taxonomy" id="408172"/>
    <lineage>
        <taxon>unclassified sequences</taxon>
        <taxon>metagenomes</taxon>
        <taxon>ecological metagenomes</taxon>
    </lineage>
</organism>
<evidence type="ECO:0000256" key="1">
    <source>
        <dbReference type="SAM" id="Phobius"/>
    </source>
</evidence>
<name>A0A381ZWR5_9ZZZZ</name>
<keyword evidence="1" id="KW-1133">Transmembrane helix</keyword>
<dbReference type="Gene3D" id="2.40.50.140">
    <property type="entry name" value="Nucleic acid-binding proteins"/>
    <property type="match status" value="1"/>
</dbReference>
<feature type="transmembrane region" description="Helical" evidence="1">
    <location>
        <begin position="22"/>
        <end position="49"/>
    </location>
</feature>
<dbReference type="AlphaFoldDB" id="A0A381ZWR5"/>
<dbReference type="EMBL" id="UINC01022918">
    <property type="protein sequence ID" value="SVA93534.1"/>
    <property type="molecule type" value="Genomic_DNA"/>
</dbReference>
<accession>A0A381ZWR5</accession>
<feature type="transmembrane region" description="Helical" evidence="1">
    <location>
        <begin position="70"/>
        <end position="91"/>
    </location>
</feature>
<evidence type="ECO:0000313" key="2">
    <source>
        <dbReference type="EMBL" id="SVA93534.1"/>
    </source>
</evidence>
<reference evidence="2" key="1">
    <citation type="submission" date="2018-05" db="EMBL/GenBank/DDBJ databases">
        <authorList>
            <person name="Lanie J.A."/>
            <person name="Ng W.-L."/>
            <person name="Kazmierczak K.M."/>
            <person name="Andrzejewski T.M."/>
            <person name="Davidsen T.M."/>
            <person name="Wayne K.J."/>
            <person name="Tettelin H."/>
            <person name="Glass J.I."/>
            <person name="Rusch D."/>
            <person name="Podicherti R."/>
            <person name="Tsui H.-C.T."/>
            <person name="Winkler M.E."/>
        </authorList>
    </citation>
    <scope>NUCLEOTIDE SEQUENCE</scope>
</reference>
<gene>
    <name evidence="2" type="ORF">METZ01_LOCUS146388</name>
</gene>
<sequence length="198" mass="20661">MGLLDFDLFDLVGLGDASGLELLFGASALVGGILFVLYFFLLMIGGIATDVFDGLFGIDVDLGADASFKALTFQGIMAFMMFFGLAGLYVLKTPNGNASIAVLVGALTGTASMYATGKLFSLFVSLQADGTTETSDAIGSKGQTYLKIPHGGVGQVTVEVNGVQRTYNAKSHDDAEIDTGDFIEVVGMMGNILVVKRA</sequence>
<dbReference type="InterPro" id="IPR012340">
    <property type="entry name" value="NA-bd_OB-fold"/>
</dbReference>
<feature type="transmembrane region" description="Helical" evidence="1">
    <location>
        <begin position="97"/>
        <end position="116"/>
    </location>
</feature>
<evidence type="ECO:0008006" key="3">
    <source>
        <dbReference type="Google" id="ProtNLM"/>
    </source>
</evidence>
<keyword evidence="1" id="KW-0472">Membrane</keyword>